<feature type="compositionally biased region" description="Polar residues" evidence="1">
    <location>
        <begin position="52"/>
        <end position="68"/>
    </location>
</feature>
<feature type="compositionally biased region" description="Basic and acidic residues" evidence="1">
    <location>
        <begin position="1378"/>
        <end position="1387"/>
    </location>
</feature>
<protein>
    <submittedName>
        <fullName evidence="4">RRM domain-containing protein</fullName>
    </submittedName>
</protein>
<dbReference type="PANTHER" id="PTHR31824">
    <property type="entry name" value="PROTEIN CBG17809"/>
    <property type="match status" value="1"/>
</dbReference>
<feature type="compositionally biased region" description="Basic and acidic residues" evidence="1">
    <location>
        <begin position="101"/>
        <end position="129"/>
    </location>
</feature>
<dbReference type="Pfam" id="PF24927">
    <property type="entry name" value="DUF7747"/>
    <property type="match status" value="4"/>
</dbReference>
<feature type="domain" description="DUF7747" evidence="2">
    <location>
        <begin position="216"/>
        <end position="384"/>
    </location>
</feature>
<evidence type="ECO:0000259" key="2">
    <source>
        <dbReference type="Pfam" id="PF24927"/>
    </source>
</evidence>
<organism evidence="3 4">
    <name type="scientific">Caenorhabditis tropicalis</name>
    <dbReference type="NCBI Taxonomy" id="1561998"/>
    <lineage>
        <taxon>Eukaryota</taxon>
        <taxon>Metazoa</taxon>
        <taxon>Ecdysozoa</taxon>
        <taxon>Nematoda</taxon>
        <taxon>Chromadorea</taxon>
        <taxon>Rhabditida</taxon>
        <taxon>Rhabditina</taxon>
        <taxon>Rhabditomorpha</taxon>
        <taxon>Rhabditoidea</taxon>
        <taxon>Rhabditidae</taxon>
        <taxon>Peloderinae</taxon>
        <taxon>Caenorhabditis</taxon>
    </lineage>
</organism>
<dbReference type="STRING" id="1561998.A0A1I7V3P8"/>
<dbReference type="Proteomes" id="UP000095282">
    <property type="component" value="Unplaced"/>
</dbReference>
<feature type="compositionally biased region" description="Basic and acidic residues" evidence="1">
    <location>
        <begin position="14"/>
        <end position="26"/>
    </location>
</feature>
<proteinExistence type="predicted"/>
<dbReference type="InterPro" id="IPR056649">
    <property type="entry name" value="DUF7747"/>
</dbReference>
<feature type="compositionally biased region" description="Low complexity" evidence="1">
    <location>
        <begin position="80"/>
        <end position="91"/>
    </location>
</feature>
<keyword evidence="3" id="KW-1185">Reference proteome</keyword>
<reference evidence="4" key="1">
    <citation type="submission" date="2016-11" db="UniProtKB">
        <authorList>
            <consortium name="WormBaseParasite"/>
        </authorList>
    </citation>
    <scope>IDENTIFICATION</scope>
</reference>
<feature type="region of interest" description="Disordered" evidence="1">
    <location>
        <begin position="1354"/>
        <end position="1393"/>
    </location>
</feature>
<sequence>MPRQTTKPATNDSPAEKKKAANKSEESSTTPNEKTASDTPENSTRPRRTIRKNTFYNNDQYDLQQSGPINAESSEKEASSSKPAPSVSRESPVPSTSRKRALPEAKKPAKTPKNSEESKTVKEKSKNDDDGPPLLGPSLTYPEEMEADDNIDDDDSRPPDLERNPLSKRRGRPKKPELQESNLRFKLPRPNQRVVRVPAENVAARTVAASNRNIKLFEDELETTPEGDTYATVLNGCLTELLRKERIIGLLTCPEEYGLIQDAGWLMEKVPRLPPLIADKGAFVFYVNGANCKNAKDLSFDDLRPWSSTSDATVPNSLNIKPNVRRHPVADFGGVLKIVKHDARMASYHLTEYSARLPREERLRKKIFYLTRNNKIYGNVLILYDYVRAGNIPMPISLPHGNDLLRSAVTQELEPDLEHDSPFESDTYEGLRGGFYLKLRASKLGWAHNKKQLLDYLFNKPEQFLRFSTINHRLPDLPPLITTVGVFAYFVPSEHIVNQLHHAADGLSPWTTIPGGPNENTPAPRVRSTRRALILEQDGTFSLARESRQPSEWYLVETMTTLARCKRLRKRLFYIQQNNSMLTGNVCYIYEFLQEGPIPTLMPSMEQKHFGSATRYPVQPEKKEEQNEMDMVNNQEGYADEMLIPIDDEEIDMGMNIHKPSVDRRHHEVVAEVPEEWPDMPEGGYDVEFMEDAIEKAENPEAYYDLARQVSTGHIYLTVRHKKVVTALDHVLEWIANSNFVEDRGILNDNKPGHPPMVANSRAYVFFVAGTAIFPHDINRDDFSPWSHNGNSTNPVCYRTKVRKIGVVCDPQTSHFLIKDNNDYKSCPFHLVYLYSICPKDPRLRKKIYYMMETQSKMVVSHALILYDYATEGEIVKLTNQQYKPVNKVPPALHQHEYLEELSTPEENRLSPFRLPVETAIDGTLYMQVTDIDFWNDRNRQLQYLVNQPNLIELMGCLNNKVPDLPPPCTDRGIFVFFINGEEVSYRSLTVDKLVPWSENVSTNPNGVTKRPKSSKTPLGLNIQNQLRILKCSSGVLQEPSDYQLHVYTATLPRCCRLRKKVVYVQQDGRPCGHAMIMYSYTEPGEMPVPLDRYAPSPEEWLNTMNEAVRDDIIQLAKTMPSEEVVRLIQQDHGIRININMVIALKKSDLRKTNLANAWAAVDETPKMEEVEEVTEEVVIEEQVPSAIMDHEMIVDGEIIIEQTEVIENSFDNSFSRRNPLLEKSVHTTGFVRGSQRFDALWRIAQKQFGSDNIDETFDDLFRLLYEKNEERLLQQIRMTFNVDIQQGENPDLVDDPNRYIHEPYAVDVRYIDHMRHPQHYMHLEPTRQDIQYDHQPIISEIPTQHPLPVAQLGEHSKNRNQEDDESPESTSQITEPVAHEKPEATKNADPMI</sequence>
<feature type="region of interest" description="Disordered" evidence="1">
    <location>
        <begin position="1"/>
        <end position="183"/>
    </location>
</feature>
<feature type="compositionally biased region" description="Acidic residues" evidence="1">
    <location>
        <begin position="143"/>
        <end position="155"/>
    </location>
</feature>
<evidence type="ECO:0000313" key="4">
    <source>
        <dbReference type="WBParaSite" id="Csp11.Scaffold630.g22080.t1"/>
    </source>
</evidence>
<dbReference type="WBParaSite" id="Csp11.Scaffold630.g22080.t1">
    <property type="protein sequence ID" value="Csp11.Scaffold630.g22080.t1"/>
    <property type="gene ID" value="Csp11.Scaffold630.g22080"/>
</dbReference>
<dbReference type="PANTHER" id="PTHR31824:SF3">
    <property type="entry name" value="AAA DOMAIN-CONTAINING PROTEIN"/>
    <property type="match status" value="1"/>
</dbReference>
<feature type="domain" description="DUF7747" evidence="2">
    <location>
        <begin position="702"/>
        <end position="867"/>
    </location>
</feature>
<accession>A0A1I7V3P8</accession>
<feature type="domain" description="DUF7747" evidence="2">
    <location>
        <begin position="421"/>
        <end position="590"/>
    </location>
</feature>
<feature type="compositionally biased region" description="Basic and acidic residues" evidence="1">
    <location>
        <begin position="156"/>
        <end position="165"/>
    </location>
</feature>
<evidence type="ECO:0000256" key="1">
    <source>
        <dbReference type="SAM" id="MobiDB-lite"/>
    </source>
</evidence>
<feature type="compositionally biased region" description="Polar residues" evidence="1">
    <location>
        <begin position="1"/>
        <end position="13"/>
    </location>
</feature>
<dbReference type="eggNOG" id="ENOG502TFXA">
    <property type="taxonomic scope" value="Eukaryota"/>
</dbReference>
<feature type="compositionally biased region" description="Polar residues" evidence="1">
    <location>
        <begin position="29"/>
        <end position="43"/>
    </location>
</feature>
<name>A0A1I7V3P8_9PELO</name>
<evidence type="ECO:0000313" key="3">
    <source>
        <dbReference type="Proteomes" id="UP000095282"/>
    </source>
</evidence>
<feature type="domain" description="DUF7747" evidence="2">
    <location>
        <begin position="911"/>
        <end position="1079"/>
    </location>
</feature>